<evidence type="ECO:0000256" key="7">
    <source>
        <dbReference type="ARBA" id="ARBA00022692"/>
    </source>
</evidence>
<evidence type="ECO:0000256" key="1">
    <source>
        <dbReference type="ARBA" id="ARBA00003195"/>
    </source>
</evidence>
<name>A0A5N5TNB2_9CRUS</name>
<keyword evidence="11" id="KW-0496">Mitochondrion</keyword>
<reference evidence="15 16" key="1">
    <citation type="journal article" date="2019" name="PLoS Biol.">
        <title>Sex chromosomes control vertical transmission of feminizing Wolbachia symbionts in an isopod.</title>
        <authorList>
            <person name="Becking T."/>
            <person name="Chebbi M.A."/>
            <person name="Giraud I."/>
            <person name="Moumen B."/>
            <person name="Laverre T."/>
            <person name="Caubet Y."/>
            <person name="Peccoud J."/>
            <person name="Gilbert C."/>
            <person name="Cordaux R."/>
        </authorList>
    </citation>
    <scope>NUCLEOTIDE SEQUENCE [LARGE SCALE GENOMIC DNA]</scope>
    <source>
        <strain evidence="15">ANa2</strain>
        <tissue evidence="15">Whole body excluding digestive tract and cuticle</tissue>
    </source>
</reference>
<dbReference type="PANTHER" id="PTHR15082">
    <property type="entry name" value="NADH-UBIQUINONE OXIDOREDUCTASE B12 SUBUNIT"/>
    <property type="match status" value="1"/>
</dbReference>
<evidence type="ECO:0000256" key="8">
    <source>
        <dbReference type="ARBA" id="ARBA00022792"/>
    </source>
</evidence>
<evidence type="ECO:0000313" key="15">
    <source>
        <dbReference type="EMBL" id="KAB7507591.1"/>
    </source>
</evidence>
<sequence>MSIFSIFKKIEKEVIELPPRGVHPPIPDWRSFKVEECPELVKVQKELAAYGLKDPWLRNEAWRFNPKQYPGTVGQRLIHLYFRGFKWGLVLAVTHASIKYMVSSDDGHGHGDEHDDHGH</sequence>
<dbReference type="GO" id="GO:0022900">
    <property type="term" value="P:electron transport chain"/>
    <property type="evidence" value="ECO:0007669"/>
    <property type="project" value="InterPro"/>
</dbReference>
<evidence type="ECO:0000256" key="13">
    <source>
        <dbReference type="ARBA" id="ARBA00030217"/>
    </source>
</evidence>
<comment type="caution">
    <text evidence="15">The sequence shown here is derived from an EMBL/GenBank/DDBJ whole genome shotgun (WGS) entry which is preliminary data.</text>
</comment>
<evidence type="ECO:0000256" key="4">
    <source>
        <dbReference type="ARBA" id="ARBA00018680"/>
    </source>
</evidence>
<keyword evidence="16" id="KW-1185">Reference proteome</keyword>
<dbReference type="InterPro" id="IPR012576">
    <property type="entry name" value="NDUFB3"/>
</dbReference>
<comment type="similarity">
    <text evidence="3">Belongs to the complex I NDUFB3 subunit family.</text>
</comment>
<keyword evidence="5" id="KW-0813">Transport</keyword>
<keyword evidence="6" id="KW-0679">Respiratory chain</keyword>
<evidence type="ECO:0000256" key="2">
    <source>
        <dbReference type="ARBA" id="ARBA00004298"/>
    </source>
</evidence>
<dbReference type="PANTHER" id="PTHR15082:SF2">
    <property type="entry name" value="NADH DEHYDROGENASE [UBIQUINONE] 1 BETA SUBCOMPLEX SUBUNIT 3"/>
    <property type="match status" value="1"/>
</dbReference>
<evidence type="ECO:0000313" key="16">
    <source>
        <dbReference type="Proteomes" id="UP000326759"/>
    </source>
</evidence>
<evidence type="ECO:0000256" key="14">
    <source>
        <dbReference type="ARBA" id="ARBA00032688"/>
    </source>
</evidence>
<comment type="function">
    <text evidence="1">Accessory subunit of the mitochondrial membrane respiratory chain NADH dehydrogenase (Complex I), that is believed not to be involved in catalysis. Complex I functions in the transfer of electrons from NADH to the respiratory chain. The immediate electron acceptor for the enzyme is believed to be ubiquinone.</text>
</comment>
<organism evidence="15 16">
    <name type="scientific">Armadillidium nasatum</name>
    <dbReference type="NCBI Taxonomy" id="96803"/>
    <lineage>
        <taxon>Eukaryota</taxon>
        <taxon>Metazoa</taxon>
        <taxon>Ecdysozoa</taxon>
        <taxon>Arthropoda</taxon>
        <taxon>Crustacea</taxon>
        <taxon>Multicrustacea</taxon>
        <taxon>Malacostraca</taxon>
        <taxon>Eumalacostraca</taxon>
        <taxon>Peracarida</taxon>
        <taxon>Isopoda</taxon>
        <taxon>Oniscidea</taxon>
        <taxon>Crinocheta</taxon>
        <taxon>Armadillidiidae</taxon>
        <taxon>Armadillidium</taxon>
    </lineage>
</organism>
<keyword evidence="15" id="KW-0830">Ubiquinone</keyword>
<keyword evidence="9" id="KW-0249">Electron transport</keyword>
<gene>
    <name evidence="15" type="primary">Ndufb3</name>
    <name evidence="15" type="ORF">Anas_00896</name>
</gene>
<keyword evidence="10" id="KW-1133">Transmembrane helix</keyword>
<dbReference type="Proteomes" id="UP000326759">
    <property type="component" value="Unassembled WGS sequence"/>
</dbReference>
<evidence type="ECO:0000256" key="12">
    <source>
        <dbReference type="ARBA" id="ARBA00023136"/>
    </source>
</evidence>
<dbReference type="Pfam" id="PF08122">
    <property type="entry name" value="NDUF_B12"/>
    <property type="match status" value="1"/>
</dbReference>
<keyword evidence="8" id="KW-0999">Mitochondrion inner membrane</keyword>
<evidence type="ECO:0000256" key="10">
    <source>
        <dbReference type="ARBA" id="ARBA00022989"/>
    </source>
</evidence>
<protein>
    <recommendedName>
        <fullName evidence="4">NADH dehydrogenase [ubiquinone] 1 beta subcomplex subunit 3</fullName>
    </recommendedName>
    <alternativeName>
        <fullName evidence="13">Complex I-B12</fullName>
    </alternativeName>
    <alternativeName>
        <fullName evidence="14">NADH-ubiquinone oxidoreductase B12 subunit</fullName>
    </alternativeName>
</protein>
<keyword evidence="7" id="KW-0812">Transmembrane</keyword>
<dbReference type="EMBL" id="SEYY01000292">
    <property type="protein sequence ID" value="KAB7507591.1"/>
    <property type="molecule type" value="Genomic_DNA"/>
</dbReference>
<proteinExistence type="inferred from homology"/>
<dbReference type="GO" id="GO:0032981">
    <property type="term" value="P:mitochondrial respiratory chain complex I assembly"/>
    <property type="evidence" value="ECO:0007669"/>
    <property type="project" value="TreeGrafter"/>
</dbReference>
<accession>A0A5N5TNB2</accession>
<dbReference type="AlphaFoldDB" id="A0A5N5TNB2"/>
<evidence type="ECO:0000256" key="9">
    <source>
        <dbReference type="ARBA" id="ARBA00022982"/>
    </source>
</evidence>
<keyword evidence="12" id="KW-0472">Membrane</keyword>
<dbReference type="OrthoDB" id="521512at2759"/>
<evidence type="ECO:0000256" key="6">
    <source>
        <dbReference type="ARBA" id="ARBA00022660"/>
    </source>
</evidence>
<evidence type="ECO:0000256" key="5">
    <source>
        <dbReference type="ARBA" id="ARBA00022448"/>
    </source>
</evidence>
<dbReference type="GO" id="GO:0005743">
    <property type="term" value="C:mitochondrial inner membrane"/>
    <property type="evidence" value="ECO:0007669"/>
    <property type="project" value="UniProtKB-SubCell"/>
</dbReference>
<evidence type="ECO:0000256" key="3">
    <source>
        <dbReference type="ARBA" id="ARBA00005667"/>
    </source>
</evidence>
<evidence type="ECO:0000256" key="11">
    <source>
        <dbReference type="ARBA" id="ARBA00023128"/>
    </source>
</evidence>
<comment type="subcellular location">
    <subcellularLocation>
        <location evidence="2">Mitochondrion inner membrane</location>
        <topology evidence="2">Single-pass membrane protein</topology>
        <orientation evidence="2">Matrix side</orientation>
    </subcellularLocation>
</comment>